<dbReference type="STRING" id="94130.A0A2Z6SND3"/>
<evidence type="ECO:0000256" key="1">
    <source>
        <dbReference type="ARBA" id="ARBA00004726"/>
    </source>
</evidence>
<dbReference type="Proteomes" id="UP000615446">
    <property type="component" value="Unassembled WGS sequence"/>
</dbReference>
<evidence type="ECO:0000256" key="2">
    <source>
        <dbReference type="ARBA" id="ARBA00012393"/>
    </source>
</evidence>
<dbReference type="InterPro" id="IPR002500">
    <property type="entry name" value="PAPS_reduct_dom"/>
</dbReference>
<dbReference type="OrthoDB" id="270728at2759"/>
<evidence type="ECO:0000259" key="14">
    <source>
        <dbReference type="Pfam" id="PF01507"/>
    </source>
</evidence>
<evidence type="ECO:0000256" key="10">
    <source>
        <dbReference type="ARBA" id="ARBA00031145"/>
    </source>
</evidence>
<comment type="catalytic activity">
    <reaction evidence="12">
        <text>FMN + ATP + H(+) = FAD + diphosphate</text>
        <dbReference type="Rhea" id="RHEA:17237"/>
        <dbReference type="ChEBI" id="CHEBI:15378"/>
        <dbReference type="ChEBI" id="CHEBI:30616"/>
        <dbReference type="ChEBI" id="CHEBI:33019"/>
        <dbReference type="ChEBI" id="CHEBI:57692"/>
        <dbReference type="ChEBI" id="CHEBI:58210"/>
        <dbReference type="EC" id="2.7.7.2"/>
    </reaction>
</comment>
<evidence type="ECO:0000256" key="12">
    <source>
        <dbReference type="ARBA" id="ARBA00049494"/>
    </source>
</evidence>
<dbReference type="EMBL" id="BEXD01004265">
    <property type="protein sequence ID" value="GBC09017.1"/>
    <property type="molecule type" value="Genomic_DNA"/>
</dbReference>
<keyword evidence="17" id="KW-1185">Reference proteome</keyword>
<keyword evidence="16" id="KW-0378">Hydrolase</keyword>
<keyword evidence="9" id="KW-0067">ATP-binding</keyword>
<feature type="domain" description="Phosphoadenosine phosphosulphate reductase" evidence="14">
    <location>
        <begin position="128"/>
        <end position="208"/>
    </location>
</feature>
<dbReference type="GO" id="GO:0003919">
    <property type="term" value="F:FMN adenylyltransferase activity"/>
    <property type="evidence" value="ECO:0007669"/>
    <property type="project" value="UniProtKB-EC"/>
</dbReference>
<dbReference type="CDD" id="cd23948">
    <property type="entry name" value="FAD_synthase"/>
    <property type="match status" value="1"/>
</dbReference>
<evidence type="ECO:0000256" key="3">
    <source>
        <dbReference type="ARBA" id="ARBA00022630"/>
    </source>
</evidence>
<protein>
    <recommendedName>
        <fullName evidence="2">FAD synthase</fullName>
        <ecNumber evidence="2">2.7.7.2</ecNumber>
    </recommendedName>
    <alternativeName>
        <fullName evidence="10">FAD pyrophosphorylase</fullName>
    </alternativeName>
    <alternativeName>
        <fullName evidence="11">FMN adenylyltransferase</fullName>
    </alternativeName>
</protein>
<keyword evidence="7" id="KW-0547">Nucleotide-binding</keyword>
<dbReference type="GO" id="GO:0005524">
    <property type="term" value="F:ATP binding"/>
    <property type="evidence" value="ECO:0007669"/>
    <property type="project" value="UniProtKB-KW"/>
</dbReference>
<name>A0A2Z6SND3_9GLOM</name>
<dbReference type="PANTHER" id="PTHR23293">
    <property type="entry name" value="FAD SYNTHETASE-RELATED FMN ADENYLYLTRANSFERASE"/>
    <property type="match status" value="1"/>
</dbReference>
<feature type="domain" description="Phosphoadenosine phosphosulphate reductase" evidence="14">
    <location>
        <begin position="53"/>
        <end position="120"/>
    </location>
</feature>
<keyword evidence="8" id="KW-0274">FAD</keyword>
<gene>
    <name evidence="16" type="ORF">RCL2_002519900</name>
    <name evidence="15" type="ORF">RclHR1_08550003</name>
</gene>
<dbReference type="PANTHER" id="PTHR23293:SF9">
    <property type="entry name" value="FAD SYNTHASE"/>
    <property type="match status" value="1"/>
</dbReference>
<comment type="caution">
    <text evidence="15">The sequence shown here is derived from an EMBL/GenBank/DDBJ whole genome shotgun (WGS) entry which is preliminary data.</text>
</comment>
<dbReference type="EC" id="2.7.7.2" evidence="2"/>
<reference evidence="15 17" key="1">
    <citation type="submission" date="2017-11" db="EMBL/GenBank/DDBJ databases">
        <title>The genome of Rhizophagus clarus HR1 reveals common genetic basis of auxotrophy among arbuscular mycorrhizal fungi.</title>
        <authorList>
            <person name="Kobayashi Y."/>
        </authorList>
    </citation>
    <scope>NUCLEOTIDE SEQUENCE [LARGE SCALE GENOMIC DNA]</scope>
    <source>
        <strain evidence="15 17">HR1</strain>
    </source>
</reference>
<evidence type="ECO:0000256" key="4">
    <source>
        <dbReference type="ARBA" id="ARBA00022643"/>
    </source>
</evidence>
<dbReference type="Pfam" id="PF01507">
    <property type="entry name" value="PAPS_reduct"/>
    <property type="match status" value="2"/>
</dbReference>
<keyword evidence="3" id="KW-0285">Flavoprotein</keyword>
<dbReference type="InterPro" id="IPR014729">
    <property type="entry name" value="Rossmann-like_a/b/a_fold"/>
</dbReference>
<evidence type="ECO:0000256" key="6">
    <source>
        <dbReference type="ARBA" id="ARBA00022695"/>
    </source>
</evidence>
<dbReference type="Gene3D" id="3.40.50.620">
    <property type="entry name" value="HUPs"/>
    <property type="match status" value="1"/>
</dbReference>
<evidence type="ECO:0000313" key="15">
    <source>
        <dbReference type="EMBL" id="GBC09017.1"/>
    </source>
</evidence>
<comment type="pathway">
    <text evidence="1">Cofactor biosynthesis; FAD biosynthesis; FAD from FMN: step 1/1.</text>
</comment>
<accession>A0A2Z6SND3</accession>
<evidence type="ECO:0000256" key="13">
    <source>
        <dbReference type="SAM" id="MobiDB-lite"/>
    </source>
</evidence>
<evidence type="ECO:0000256" key="7">
    <source>
        <dbReference type="ARBA" id="ARBA00022741"/>
    </source>
</evidence>
<organism evidence="15 17">
    <name type="scientific">Rhizophagus clarus</name>
    <dbReference type="NCBI Taxonomy" id="94130"/>
    <lineage>
        <taxon>Eukaryota</taxon>
        <taxon>Fungi</taxon>
        <taxon>Fungi incertae sedis</taxon>
        <taxon>Mucoromycota</taxon>
        <taxon>Glomeromycotina</taxon>
        <taxon>Glomeromycetes</taxon>
        <taxon>Glomerales</taxon>
        <taxon>Glomeraceae</taxon>
        <taxon>Rhizophagus</taxon>
    </lineage>
</organism>
<reference evidence="16" key="2">
    <citation type="submission" date="2019-10" db="EMBL/GenBank/DDBJ databases">
        <title>Conservation and host-specific expression of non-tandemly repeated heterogenous ribosome RNA gene in arbuscular mycorrhizal fungi.</title>
        <authorList>
            <person name="Maeda T."/>
            <person name="Kobayashi Y."/>
            <person name="Nakagawa T."/>
            <person name="Ezawa T."/>
            <person name="Yamaguchi K."/>
            <person name="Bino T."/>
            <person name="Nishimoto Y."/>
            <person name="Shigenobu S."/>
            <person name="Kawaguchi M."/>
        </authorList>
    </citation>
    <scope>NUCLEOTIDE SEQUENCE</scope>
    <source>
        <strain evidence="16">HR1</strain>
    </source>
</reference>
<evidence type="ECO:0000313" key="17">
    <source>
        <dbReference type="Proteomes" id="UP000247702"/>
    </source>
</evidence>
<keyword evidence="5" id="KW-0808">Transferase</keyword>
<feature type="region of interest" description="Disordered" evidence="13">
    <location>
        <begin position="232"/>
        <end position="252"/>
    </location>
</feature>
<dbReference type="AlphaFoldDB" id="A0A2Z6SND3"/>
<keyword evidence="6" id="KW-0548">Nucleotidyltransferase</keyword>
<dbReference type="SUPFAM" id="SSF52402">
    <property type="entry name" value="Adenine nucleotide alpha hydrolases-like"/>
    <property type="match status" value="1"/>
</dbReference>
<dbReference type="Proteomes" id="UP000247702">
    <property type="component" value="Unassembled WGS sequence"/>
</dbReference>
<proteinExistence type="predicted"/>
<dbReference type="GO" id="GO:0006747">
    <property type="term" value="P:FAD biosynthetic process"/>
    <property type="evidence" value="ECO:0007669"/>
    <property type="project" value="TreeGrafter"/>
</dbReference>
<dbReference type="GO" id="GO:0016787">
    <property type="term" value="F:hydrolase activity"/>
    <property type="evidence" value="ECO:0007669"/>
    <property type="project" value="UniProtKB-KW"/>
</dbReference>
<evidence type="ECO:0000256" key="8">
    <source>
        <dbReference type="ARBA" id="ARBA00022827"/>
    </source>
</evidence>
<sequence>MASSADEARVYFSKIHKEVYELANSEQPISKRITFALKVIEESLERYGLDGVSLSFNGGKDCVVLLHLFAAVYYKFYQNSDEIPNIQALYVTHPNPFSEVDEFVEECEQRYCLNIVKIEGSMKPTLTIYLKQNPNIKAILVGTRRNDPHGGKLKEFTPTDHGWPSIMRVHPILDMHYTQIWEFLRILNVPYCILYDLGYTSLGSKNNTFPNPDLKRPNGDYYPAWKLTDESRERCGRENKRQEKEAAAIKDY</sequence>
<evidence type="ECO:0000256" key="9">
    <source>
        <dbReference type="ARBA" id="ARBA00022840"/>
    </source>
</evidence>
<evidence type="ECO:0000313" key="16">
    <source>
        <dbReference type="EMBL" id="GES98665.1"/>
    </source>
</evidence>
<evidence type="ECO:0000256" key="5">
    <source>
        <dbReference type="ARBA" id="ARBA00022679"/>
    </source>
</evidence>
<keyword evidence="4" id="KW-0288">FMN</keyword>
<evidence type="ECO:0000256" key="11">
    <source>
        <dbReference type="ARBA" id="ARBA00031871"/>
    </source>
</evidence>
<dbReference type="EMBL" id="BLAL01000274">
    <property type="protein sequence ID" value="GES98665.1"/>
    <property type="molecule type" value="Genomic_DNA"/>
</dbReference>